<name>A0A9J8DHT0_CYPCA</name>
<dbReference type="Ensembl" id="ENSCCRT00000182394.1">
    <property type="protein sequence ID" value="ENSCCRP00000176820.1"/>
    <property type="gene ID" value="ENSCCRG00000068853.1"/>
</dbReference>
<organism evidence="1 2">
    <name type="scientific">Cyprinus carpio carpio</name>
    <dbReference type="NCBI Taxonomy" id="630221"/>
    <lineage>
        <taxon>Eukaryota</taxon>
        <taxon>Metazoa</taxon>
        <taxon>Chordata</taxon>
        <taxon>Craniata</taxon>
        <taxon>Vertebrata</taxon>
        <taxon>Euteleostomi</taxon>
        <taxon>Actinopterygii</taxon>
        <taxon>Neopterygii</taxon>
        <taxon>Teleostei</taxon>
        <taxon>Ostariophysi</taxon>
        <taxon>Cypriniformes</taxon>
        <taxon>Cyprinidae</taxon>
        <taxon>Cyprininae</taxon>
        <taxon>Cyprinus</taxon>
    </lineage>
</organism>
<reference evidence="1" key="2">
    <citation type="submission" date="2025-09" db="UniProtKB">
        <authorList>
            <consortium name="Ensembl"/>
        </authorList>
    </citation>
    <scope>IDENTIFICATION</scope>
</reference>
<reference evidence="1" key="1">
    <citation type="submission" date="2025-08" db="UniProtKB">
        <authorList>
            <consortium name="Ensembl"/>
        </authorList>
    </citation>
    <scope>IDENTIFICATION</scope>
</reference>
<evidence type="ECO:0000313" key="2">
    <source>
        <dbReference type="Proteomes" id="UP001108240"/>
    </source>
</evidence>
<protein>
    <submittedName>
        <fullName evidence="1">Leucine rich repeat containing 40</fullName>
    </submittedName>
</protein>
<dbReference type="Proteomes" id="UP001108240">
    <property type="component" value="Unplaced"/>
</dbReference>
<accession>A0A9J8DHT0</accession>
<dbReference type="AlphaFoldDB" id="A0A9J8DHT0"/>
<evidence type="ECO:0000313" key="1">
    <source>
        <dbReference type="Ensembl" id="ENSCCRP00000176820.1"/>
    </source>
</evidence>
<proteinExistence type="predicted"/>
<keyword evidence="2" id="KW-1185">Reference proteome</keyword>
<sequence>MCSFLAKQSAVWTWHITQAKVFDFGGQSTEDNPQDLLTKGTGELLKYLRSRKQEQPDGSLKEEPKTATTLPSQAKINVHAIKTLKTQDYRLKKIIISNCESRILCL</sequence>
<dbReference type="GeneTree" id="ENSGT00940000156968"/>